<evidence type="ECO:0000256" key="10">
    <source>
        <dbReference type="ARBA" id="ARBA00023172"/>
    </source>
</evidence>
<comment type="subunit">
    <text evidence="13">Homodimer which binds Holliday junction (HJ) DNA. The HJ becomes 2-fold symmetrical on binding to RuvC with unstacked arms; it has a different conformation from HJ DNA in complex with RuvA. In the full resolvosome a probable DNA-RuvA(4)-RuvB(12)-RuvC(2) complex forms which resolves the HJ.</text>
</comment>
<evidence type="ECO:0000256" key="8">
    <source>
        <dbReference type="ARBA" id="ARBA00022842"/>
    </source>
</evidence>
<keyword evidence="2 13" id="KW-0963">Cytoplasm</keyword>
<keyword evidence="11 13" id="KW-0234">DNA repair</keyword>
<dbReference type="Gene3D" id="3.30.420.10">
    <property type="entry name" value="Ribonuclease H-like superfamily/Ribonuclease H"/>
    <property type="match status" value="1"/>
</dbReference>
<keyword evidence="6 13" id="KW-0227">DNA damage</keyword>
<evidence type="ECO:0000256" key="6">
    <source>
        <dbReference type="ARBA" id="ARBA00022763"/>
    </source>
</evidence>
<dbReference type="GO" id="GO:0048476">
    <property type="term" value="C:Holliday junction resolvase complex"/>
    <property type="evidence" value="ECO:0007669"/>
    <property type="project" value="UniProtKB-UniRule"/>
</dbReference>
<dbReference type="InterPro" id="IPR012337">
    <property type="entry name" value="RNaseH-like_sf"/>
</dbReference>
<feature type="active site" evidence="13">
    <location>
        <position position="32"/>
    </location>
</feature>
<evidence type="ECO:0000256" key="4">
    <source>
        <dbReference type="ARBA" id="ARBA00022723"/>
    </source>
</evidence>
<dbReference type="GO" id="GO:0006310">
    <property type="term" value="P:DNA recombination"/>
    <property type="evidence" value="ECO:0007669"/>
    <property type="project" value="UniProtKB-UniRule"/>
</dbReference>
<dbReference type="InterPro" id="IPR002176">
    <property type="entry name" value="X-over_junc_endoDNase_RuvC"/>
</dbReference>
<proteinExistence type="inferred from homology"/>
<dbReference type="EC" id="3.1.21.10" evidence="13 14"/>
<evidence type="ECO:0000313" key="15">
    <source>
        <dbReference type="EMBL" id="SDZ96886.1"/>
    </source>
</evidence>
<comment type="function">
    <text evidence="13">The RuvA-RuvB-RuvC complex processes Holliday junction (HJ) DNA during genetic recombination and DNA repair. Endonuclease that resolves HJ intermediates. Cleaves cruciform DNA by making single-stranded nicks across the HJ at symmetrical positions within the homologous arms, yielding a 5'-phosphate and a 3'-hydroxyl group; requires a central core of homology in the junction. The consensus cleavage sequence is 5'-(A/T)TT(C/G)-3'. Cleavage occurs on the 3'-side of the TT dinucleotide at the point of strand exchange. HJ branch migration catalyzed by RuvA-RuvB allows RuvC to scan DNA until it finds its consensus sequence, where it cleaves and resolves the cruciform DNA.</text>
</comment>
<comment type="cofactor">
    <cofactor evidence="13">
        <name>Mg(2+)</name>
        <dbReference type="ChEBI" id="CHEBI:18420"/>
    </cofactor>
    <text evidence="13">Binds 2 Mg(2+) ion per subunit.</text>
</comment>
<dbReference type="CDD" id="cd16962">
    <property type="entry name" value="RuvC"/>
    <property type="match status" value="1"/>
</dbReference>
<feature type="binding site" evidence="13">
    <location>
        <position position="91"/>
    </location>
    <ligand>
        <name>Mg(2+)</name>
        <dbReference type="ChEBI" id="CHEBI:18420"/>
        <label>2</label>
    </ligand>
</feature>
<dbReference type="GO" id="GO:0006281">
    <property type="term" value="P:DNA repair"/>
    <property type="evidence" value="ECO:0007669"/>
    <property type="project" value="UniProtKB-UniRule"/>
</dbReference>
<sequence>MISPTRWRRCCNGVAGDEPVGRQALTIILGIDPGSRITGYGIIRQQGRQISYLGSGCIRTVVDDIPGRLKLIYAGVSEIITQFQPDCFAIEQVFMARNADSALKLGQARGAAIVAAVNQSLPVFEYAARQVKQTVVGTGAAEKSQVQHMVRSLLKLPANPQADAADALAIAITHCHFSQNLTRMGQERLTLARGRLR</sequence>
<dbReference type="Pfam" id="PF02075">
    <property type="entry name" value="RuvC"/>
    <property type="match status" value="1"/>
</dbReference>
<evidence type="ECO:0000256" key="12">
    <source>
        <dbReference type="ARBA" id="ARBA00029354"/>
    </source>
</evidence>
<feature type="binding site" evidence="13">
    <location>
        <position position="163"/>
    </location>
    <ligand>
        <name>Mg(2+)</name>
        <dbReference type="ChEBI" id="CHEBI:18420"/>
        <label>1</label>
    </ligand>
</feature>
<dbReference type="HAMAP" id="MF_00034">
    <property type="entry name" value="RuvC"/>
    <property type="match status" value="1"/>
</dbReference>
<gene>
    <name evidence="13" type="primary">ruvC</name>
    <name evidence="15" type="ORF">SAMN02982996_00598</name>
</gene>
<accession>A0A1H3XBV6</accession>
<keyword evidence="8 13" id="KW-0460">Magnesium</keyword>
<dbReference type="PROSITE" id="PS01321">
    <property type="entry name" value="RUVC"/>
    <property type="match status" value="1"/>
</dbReference>
<comment type="similarity">
    <text evidence="1 13">Belongs to the RuvC family.</text>
</comment>
<evidence type="ECO:0000256" key="3">
    <source>
        <dbReference type="ARBA" id="ARBA00022722"/>
    </source>
</evidence>
<comment type="subcellular location">
    <subcellularLocation>
        <location evidence="13">Cytoplasm</location>
    </subcellularLocation>
</comment>
<protein>
    <recommendedName>
        <fullName evidence="13 14">Crossover junction endodeoxyribonuclease RuvC</fullName>
        <ecNumber evidence="13 14">3.1.21.10</ecNumber>
    </recommendedName>
    <alternativeName>
        <fullName evidence="13">Holliday junction nuclease RuvC</fullName>
    </alternativeName>
    <alternativeName>
        <fullName evidence="13">Holliday junction resolvase RuvC</fullName>
    </alternativeName>
</protein>
<evidence type="ECO:0000256" key="11">
    <source>
        <dbReference type="ARBA" id="ARBA00023204"/>
    </source>
</evidence>
<reference evidence="15 16" key="1">
    <citation type="submission" date="2016-10" db="EMBL/GenBank/DDBJ databases">
        <authorList>
            <person name="de Groot N.N."/>
        </authorList>
    </citation>
    <scope>NUCLEOTIDE SEQUENCE [LARGE SCALE GENOMIC DNA]</scope>
    <source>
        <strain evidence="15 16">ATCC 29281</strain>
    </source>
</reference>
<dbReference type="InterPro" id="IPR020563">
    <property type="entry name" value="X-over_junc_endoDNase_Mg_BS"/>
</dbReference>
<keyword evidence="4 13" id="KW-0479">Metal-binding</keyword>
<dbReference type="GO" id="GO:0000287">
    <property type="term" value="F:magnesium ion binding"/>
    <property type="evidence" value="ECO:0007669"/>
    <property type="project" value="UniProtKB-UniRule"/>
</dbReference>
<keyword evidence="3 13" id="KW-0540">Nuclease</keyword>
<comment type="catalytic activity">
    <reaction evidence="12 13">
        <text>Endonucleolytic cleavage at a junction such as a reciprocal single-stranded crossover between two homologous DNA duplexes (Holliday junction).</text>
        <dbReference type="EC" id="3.1.21.10"/>
    </reaction>
</comment>
<feature type="binding site" evidence="13">
    <location>
        <position position="32"/>
    </location>
    <ligand>
        <name>Mg(2+)</name>
        <dbReference type="ChEBI" id="CHEBI:18420"/>
        <label>1</label>
    </ligand>
</feature>
<dbReference type="AlphaFoldDB" id="A0A1H3XBV6"/>
<keyword evidence="5 13" id="KW-0255">Endonuclease</keyword>
<evidence type="ECO:0000256" key="7">
    <source>
        <dbReference type="ARBA" id="ARBA00022801"/>
    </source>
</evidence>
<dbReference type="Proteomes" id="UP000187280">
    <property type="component" value="Unassembled WGS sequence"/>
</dbReference>
<evidence type="ECO:0000256" key="9">
    <source>
        <dbReference type="ARBA" id="ARBA00023125"/>
    </source>
</evidence>
<evidence type="ECO:0000256" key="2">
    <source>
        <dbReference type="ARBA" id="ARBA00022490"/>
    </source>
</evidence>
<feature type="active site" evidence="13">
    <location>
        <position position="91"/>
    </location>
</feature>
<keyword evidence="16" id="KW-1185">Reference proteome</keyword>
<dbReference type="FunFam" id="3.30.420.10:FF:000002">
    <property type="entry name" value="Crossover junction endodeoxyribonuclease RuvC"/>
    <property type="match status" value="1"/>
</dbReference>
<dbReference type="GO" id="GO:0005737">
    <property type="term" value="C:cytoplasm"/>
    <property type="evidence" value="ECO:0007669"/>
    <property type="project" value="UniProtKB-SubCell"/>
</dbReference>
<dbReference type="EMBL" id="FNQS01000002">
    <property type="protein sequence ID" value="SDZ96886.1"/>
    <property type="molecule type" value="Genomic_DNA"/>
</dbReference>
<dbReference type="STRING" id="71657.SAMN02982996_00598"/>
<dbReference type="GO" id="GO:0003677">
    <property type="term" value="F:DNA binding"/>
    <property type="evidence" value="ECO:0007669"/>
    <property type="project" value="UniProtKB-KW"/>
</dbReference>
<organism evidence="15 16">
    <name type="scientific">Lonsdalea quercina</name>
    <dbReference type="NCBI Taxonomy" id="71657"/>
    <lineage>
        <taxon>Bacteria</taxon>
        <taxon>Pseudomonadati</taxon>
        <taxon>Pseudomonadota</taxon>
        <taxon>Gammaproteobacteria</taxon>
        <taxon>Enterobacterales</taxon>
        <taxon>Pectobacteriaceae</taxon>
        <taxon>Lonsdalea</taxon>
    </lineage>
</organism>
<dbReference type="NCBIfam" id="NF000711">
    <property type="entry name" value="PRK00039.2-1"/>
    <property type="match status" value="1"/>
</dbReference>
<keyword evidence="10 13" id="KW-0233">DNA recombination</keyword>
<evidence type="ECO:0000256" key="1">
    <source>
        <dbReference type="ARBA" id="ARBA00009518"/>
    </source>
</evidence>
<dbReference type="InterPro" id="IPR036397">
    <property type="entry name" value="RNaseH_sf"/>
</dbReference>
<evidence type="ECO:0000256" key="14">
    <source>
        <dbReference type="NCBIfam" id="TIGR00228"/>
    </source>
</evidence>
<dbReference type="PANTHER" id="PTHR30194:SF3">
    <property type="entry name" value="CROSSOVER JUNCTION ENDODEOXYRIBONUCLEASE RUVC"/>
    <property type="match status" value="1"/>
</dbReference>
<dbReference type="eggNOG" id="COG0817">
    <property type="taxonomic scope" value="Bacteria"/>
</dbReference>
<dbReference type="PRINTS" id="PR00696">
    <property type="entry name" value="RSOLVASERUVC"/>
</dbReference>
<dbReference type="NCBIfam" id="TIGR00228">
    <property type="entry name" value="ruvC"/>
    <property type="match status" value="1"/>
</dbReference>
<feature type="active site" evidence="13">
    <location>
        <position position="163"/>
    </location>
</feature>
<keyword evidence="9 13" id="KW-0238">DNA-binding</keyword>
<dbReference type="PANTHER" id="PTHR30194">
    <property type="entry name" value="CROSSOVER JUNCTION ENDODEOXYRIBONUCLEASE RUVC"/>
    <property type="match status" value="1"/>
</dbReference>
<dbReference type="GO" id="GO:0008821">
    <property type="term" value="F:crossover junction DNA endonuclease activity"/>
    <property type="evidence" value="ECO:0007669"/>
    <property type="project" value="UniProtKB-UniRule"/>
</dbReference>
<dbReference type="SUPFAM" id="SSF53098">
    <property type="entry name" value="Ribonuclease H-like"/>
    <property type="match status" value="1"/>
</dbReference>
<evidence type="ECO:0000256" key="13">
    <source>
        <dbReference type="HAMAP-Rule" id="MF_00034"/>
    </source>
</evidence>
<evidence type="ECO:0000256" key="5">
    <source>
        <dbReference type="ARBA" id="ARBA00022759"/>
    </source>
</evidence>
<keyword evidence="7 13" id="KW-0378">Hydrolase</keyword>
<evidence type="ECO:0000313" key="16">
    <source>
        <dbReference type="Proteomes" id="UP000187280"/>
    </source>
</evidence>
<name>A0A1H3XBV6_9GAMM</name>